<gene>
    <name evidence="1" type="ORF">F503_03847</name>
</gene>
<proteinExistence type="predicted"/>
<dbReference type="AlphaFoldDB" id="S3BXJ5"/>
<dbReference type="VEuPathDB" id="FungiDB:F503_03847"/>
<reference evidence="1 2" key="1">
    <citation type="journal article" date="2013" name="BMC Genomics">
        <title>The genome and transcriptome of the pine saprophyte Ophiostoma piceae, and a comparison with the bark beetle-associated pine pathogen Grosmannia clavigera.</title>
        <authorList>
            <person name="Haridas S."/>
            <person name="Wang Y."/>
            <person name="Lim L."/>
            <person name="Massoumi Alamouti S."/>
            <person name="Jackman S."/>
            <person name="Docking R."/>
            <person name="Robertson G."/>
            <person name="Birol I."/>
            <person name="Bohlmann J."/>
            <person name="Breuil C."/>
        </authorList>
    </citation>
    <scope>NUCLEOTIDE SEQUENCE [LARGE SCALE GENOMIC DNA]</scope>
    <source>
        <strain evidence="1 2">UAMH 11346</strain>
    </source>
</reference>
<name>S3BXJ5_OPHP1</name>
<dbReference type="EMBL" id="KE148157">
    <property type="protein sequence ID" value="EPE05242.1"/>
    <property type="molecule type" value="Genomic_DNA"/>
</dbReference>
<evidence type="ECO:0000313" key="1">
    <source>
        <dbReference type="EMBL" id="EPE05242.1"/>
    </source>
</evidence>
<protein>
    <submittedName>
        <fullName evidence="1">Uncharacterized protein</fullName>
    </submittedName>
</protein>
<dbReference type="HOGENOM" id="CLU_2574490_0_0_1"/>
<evidence type="ECO:0000313" key="2">
    <source>
        <dbReference type="Proteomes" id="UP000016923"/>
    </source>
</evidence>
<accession>S3BXJ5</accession>
<dbReference type="OrthoDB" id="5226444at2759"/>
<organism evidence="1 2">
    <name type="scientific">Ophiostoma piceae (strain UAMH 11346)</name>
    <name type="common">Sap stain fungus</name>
    <dbReference type="NCBI Taxonomy" id="1262450"/>
    <lineage>
        <taxon>Eukaryota</taxon>
        <taxon>Fungi</taxon>
        <taxon>Dikarya</taxon>
        <taxon>Ascomycota</taxon>
        <taxon>Pezizomycotina</taxon>
        <taxon>Sordariomycetes</taxon>
        <taxon>Sordariomycetidae</taxon>
        <taxon>Ophiostomatales</taxon>
        <taxon>Ophiostomataceae</taxon>
        <taxon>Ophiostoma</taxon>
    </lineage>
</organism>
<sequence length="81" mass="9006">MCLYISHIRICCHCSHEDTVLISESLCTMARQSGVFGSCGSGLATQRSPTRSQCWGCKEAYDVRIGRAPPQSRRRITIKSN</sequence>
<dbReference type="eggNOG" id="ENOG502T417">
    <property type="taxonomic scope" value="Eukaryota"/>
</dbReference>
<keyword evidence="2" id="KW-1185">Reference proteome</keyword>
<dbReference type="Proteomes" id="UP000016923">
    <property type="component" value="Unassembled WGS sequence"/>
</dbReference>